<reference evidence="3 4" key="1">
    <citation type="submission" date="2019-03" db="EMBL/GenBank/DDBJ databases">
        <title>Draft genome sequence of Xylaria hypoxylon DSM 108379, a ubiquitous saprotrophic-parasitic fungi on hardwood.</title>
        <authorList>
            <person name="Buettner E."/>
            <person name="Leonhardt S."/>
            <person name="Gebauer A.M."/>
            <person name="Liers C."/>
            <person name="Hofrichter M."/>
            <person name="Kellner H."/>
        </authorList>
    </citation>
    <scope>NUCLEOTIDE SEQUENCE [LARGE SCALE GENOMIC DNA]</scope>
    <source>
        <strain evidence="3 4">DSM 108379</strain>
    </source>
</reference>
<dbReference type="PANTHER" id="PTHR24359">
    <property type="entry name" value="SERINE/THREONINE-PROTEIN KINASE SBK1"/>
    <property type="match status" value="1"/>
</dbReference>
<comment type="caution">
    <text evidence="3">The sequence shown here is derived from an EMBL/GenBank/DDBJ whole genome shotgun (WGS) entry which is preliminary data.</text>
</comment>
<sequence>MDEIITTKVVEAQLPWYSYFKARSSWCDLISNSRGDQVVKKAKRVFAILGLYQHLPLERLNDKPYSNILCSRRGKECKEFKSFSIWKNIEVDYFLERQWFVLAPIFKTRGEHIPVEEKAPLPFYDVEEVSHSLTSTVYKGRLPTAYLMPTKNEPQIAIKCYALEKDFKREKDNLVKIQDLKHPHLIQHIATVQRGDLFYAILYWADGGNLSDFWERYPNAFQTRCPELFTWCLQQMLGLVEALFALHKVNCRHGDLKPENILCFLKSDDPKIPHSQYGTLVIADVGVSRVHRLATELRHDPTDTKATTPSYEAPEAETDRHKPRRRRYDMWSVGCIFMEFVIWWLDGYDAIGAFRELRKMNDNSFNQKAPYYQCTGNTAIIHPAVSTRLNELKNDTRCAKDPGLADLIKLIADDLIVIDPEKRPTAGKLSEKFKEIFRNVKKYPT</sequence>
<dbReference type="GO" id="GO:0005524">
    <property type="term" value="F:ATP binding"/>
    <property type="evidence" value="ECO:0007669"/>
    <property type="project" value="InterPro"/>
</dbReference>
<dbReference type="SUPFAM" id="SSF56112">
    <property type="entry name" value="Protein kinase-like (PK-like)"/>
    <property type="match status" value="1"/>
</dbReference>
<dbReference type="PROSITE" id="PS00108">
    <property type="entry name" value="PROTEIN_KINASE_ST"/>
    <property type="match status" value="1"/>
</dbReference>
<dbReference type="GO" id="GO:0004674">
    <property type="term" value="F:protein serine/threonine kinase activity"/>
    <property type="evidence" value="ECO:0007669"/>
    <property type="project" value="TreeGrafter"/>
</dbReference>
<feature type="domain" description="Protein kinase" evidence="2">
    <location>
        <begin position="123"/>
        <end position="437"/>
    </location>
</feature>
<dbReference type="SMART" id="SM00220">
    <property type="entry name" value="S_TKc"/>
    <property type="match status" value="1"/>
</dbReference>
<gene>
    <name evidence="3" type="ORF">E0Z10_g906</name>
</gene>
<dbReference type="OrthoDB" id="1046782at2759"/>
<dbReference type="EMBL" id="SKBN01000009">
    <property type="protein sequence ID" value="TGJ87797.1"/>
    <property type="molecule type" value="Genomic_DNA"/>
</dbReference>
<dbReference type="InterPro" id="IPR008271">
    <property type="entry name" value="Ser/Thr_kinase_AS"/>
</dbReference>
<proteinExistence type="predicted"/>
<evidence type="ECO:0000259" key="2">
    <source>
        <dbReference type="PROSITE" id="PS50011"/>
    </source>
</evidence>
<dbReference type="PROSITE" id="PS50011">
    <property type="entry name" value="PROTEIN_KINASE_DOM"/>
    <property type="match status" value="1"/>
</dbReference>
<dbReference type="AlphaFoldDB" id="A0A4Z0YV16"/>
<dbReference type="InterPro" id="IPR011009">
    <property type="entry name" value="Kinase-like_dom_sf"/>
</dbReference>
<evidence type="ECO:0000313" key="3">
    <source>
        <dbReference type="EMBL" id="TGJ87797.1"/>
    </source>
</evidence>
<keyword evidence="4" id="KW-1185">Reference proteome</keyword>
<dbReference type="STRING" id="37992.A0A4Z0YV16"/>
<evidence type="ECO:0000256" key="1">
    <source>
        <dbReference type="SAM" id="MobiDB-lite"/>
    </source>
</evidence>
<organism evidence="3 4">
    <name type="scientific">Xylaria hypoxylon</name>
    <dbReference type="NCBI Taxonomy" id="37992"/>
    <lineage>
        <taxon>Eukaryota</taxon>
        <taxon>Fungi</taxon>
        <taxon>Dikarya</taxon>
        <taxon>Ascomycota</taxon>
        <taxon>Pezizomycotina</taxon>
        <taxon>Sordariomycetes</taxon>
        <taxon>Xylariomycetidae</taxon>
        <taxon>Xylariales</taxon>
        <taxon>Xylariaceae</taxon>
        <taxon>Xylaria</taxon>
    </lineage>
</organism>
<protein>
    <recommendedName>
        <fullName evidence="2">Protein kinase domain-containing protein</fullName>
    </recommendedName>
</protein>
<feature type="region of interest" description="Disordered" evidence="1">
    <location>
        <begin position="298"/>
        <end position="323"/>
    </location>
</feature>
<dbReference type="Gene3D" id="1.10.510.10">
    <property type="entry name" value="Transferase(Phosphotransferase) domain 1"/>
    <property type="match status" value="1"/>
</dbReference>
<accession>A0A4Z0YV16</accession>
<name>A0A4Z0YV16_9PEZI</name>
<dbReference type="Pfam" id="PF00069">
    <property type="entry name" value="Pkinase"/>
    <property type="match status" value="1"/>
</dbReference>
<evidence type="ECO:0000313" key="4">
    <source>
        <dbReference type="Proteomes" id="UP000297716"/>
    </source>
</evidence>
<dbReference type="Proteomes" id="UP000297716">
    <property type="component" value="Unassembled WGS sequence"/>
</dbReference>
<dbReference type="InterPro" id="IPR000719">
    <property type="entry name" value="Prot_kinase_dom"/>
</dbReference>
<dbReference type="PANTHER" id="PTHR24359:SF1">
    <property type="entry name" value="INHIBITOR OF NUCLEAR FACTOR KAPPA-B KINASE EPSILON SUBUNIT HOMOLOG 1-RELATED"/>
    <property type="match status" value="1"/>
</dbReference>